<dbReference type="InterPro" id="IPR019748">
    <property type="entry name" value="FERM_central"/>
</dbReference>
<protein>
    <submittedName>
        <fullName evidence="3">EPB41L4B</fullName>
    </submittedName>
</protein>
<dbReference type="InterPro" id="IPR011993">
    <property type="entry name" value="PH-like_dom_sf"/>
</dbReference>
<evidence type="ECO:0000313" key="4">
    <source>
        <dbReference type="Proteomes" id="UP001235939"/>
    </source>
</evidence>
<dbReference type="SUPFAM" id="SSF50729">
    <property type="entry name" value="PH domain-like"/>
    <property type="match status" value="1"/>
</dbReference>
<organism evidence="3 4">
    <name type="scientific">Cordylochernes scorpioides</name>
    <dbReference type="NCBI Taxonomy" id="51811"/>
    <lineage>
        <taxon>Eukaryota</taxon>
        <taxon>Metazoa</taxon>
        <taxon>Ecdysozoa</taxon>
        <taxon>Arthropoda</taxon>
        <taxon>Chelicerata</taxon>
        <taxon>Arachnida</taxon>
        <taxon>Pseudoscorpiones</taxon>
        <taxon>Cheliferoidea</taxon>
        <taxon>Chernetidae</taxon>
        <taxon>Cordylochernes</taxon>
    </lineage>
</organism>
<dbReference type="Pfam" id="PF00373">
    <property type="entry name" value="FERM_M"/>
    <property type="match status" value="2"/>
</dbReference>
<dbReference type="Proteomes" id="UP001235939">
    <property type="component" value="Chromosome 06"/>
</dbReference>
<feature type="region of interest" description="Disordered" evidence="1">
    <location>
        <begin position="503"/>
        <end position="523"/>
    </location>
</feature>
<dbReference type="SMART" id="SM01196">
    <property type="entry name" value="FERM_C"/>
    <property type="match status" value="1"/>
</dbReference>
<keyword evidence="4" id="KW-1185">Reference proteome</keyword>
<dbReference type="PANTHER" id="PTHR23280">
    <property type="entry name" value="4.1 G PROTEIN"/>
    <property type="match status" value="1"/>
</dbReference>
<dbReference type="PROSITE" id="PS50057">
    <property type="entry name" value="FERM_3"/>
    <property type="match status" value="1"/>
</dbReference>
<evidence type="ECO:0000313" key="3">
    <source>
        <dbReference type="EMBL" id="UYV68790.1"/>
    </source>
</evidence>
<name>A0ABY6KNT8_9ARAC</name>
<dbReference type="Pfam" id="PF09380">
    <property type="entry name" value="FERM_C"/>
    <property type="match status" value="1"/>
</dbReference>
<feature type="domain" description="FERM" evidence="2">
    <location>
        <begin position="1"/>
        <end position="261"/>
    </location>
</feature>
<accession>A0ABY6KNT8</accession>
<feature type="compositionally biased region" description="Pro residues" evidence="1">
    <location>
        <begin position="389"/>
        <end position="399"/>
    </location>
</feature>
<sequence>MCRYLFFLQLKQDILSGKLPCPYQTAVELAGYALQCKLSFKLSVLRLPQLHEFHEFMLFELFYDKQQPLLKVLFSASNASQNVFWGCRCQATFWATELGDFDEEEHSEEVVSEFRFTQEQTEEMEKDILAFFKTCKNQTPAQAETSYLNKAKWLEMYGVDMHIVLGKDGNEYSLGLTPTGVLVFEGSTKIGLFFWPKIVRLDFKNKKLTLIVVEDDDERHSLCVQGREHEHTFVFRLHNAKACKHLWKCAVEHHAFFRLKKSRQGSQYPTEFLPDGLPLQIQMKLTQYRIRFGRKRIHPIEYANHDYKPLPIIITTDPQCSICRTRETSPDHLLESGQHCGVGSGRTECQTAQNRARRTVQFERRPSQRYSRRMTTRRWEQPASRIFPTPQPDSPPPPLTPVPVLIPTVPTPTLPPPSPRVSSSPVPLAVEEEEAPLCPVVEEDAEERLDNLIKSLAKPTETTALKNEFPLSCSPTLAAREEPPTAELLPDVETLKSPLPTSKVLGSPLVPNNRVRPLSGSGPKPLPADQIKCNILKAQMDERKGNHTLLSPGATIWILQKQNVILACVEISVEKTPLLVDISEEKFKTTLYINGDGSFKSPAEGEVLEKKQPNVSKSLEEEEENLMELLNTSCGDSSGDMAACSTPDLLDLRTSPEPITEEEETDEGSRILTETSFAGAHPVTRSLSSVGIRKHSTTSITSLPAISPWHVVEKPAAVVVPPPVVTPPATTTTTPAAAAAGIQARRTVMTTEL</sequence>
<proteinExistence type="predicted"/>
<dbReference type="PRINTS" id="PR00935">
    <property type="entry name" value="BAND41"/>
</dbReference>
<dbReference type="SUPFAM" id="SSF47031">
    <property type="entry name" value="Second domain of FERM"/>
    <property type="match status" value="2"/>
</dbReference>
<evidence type="ECO:0000256" key="1">
    <source>
        <dbReference type="SAM" id="MobiDB-lite"/>
    </source>
</evidence>
<dbReference type="CDD" id="cd13186">
    <property type="entry name" value="FERM_C_NBL4_NBL5"/>
    <property type="match status" value="1"/>
</dbReference>
<dbReference type="InterPro" id="IPR000299">
    <property type="entry name" value="FERM_domain"/>
</dbReference>
<feature type="region of interest" description="Disordered" evidence="1">
    <location>
        <begin position="363"/>
        <end position="399"/>
    </location>
</feature>
<dbReference type="Gene3D" id="2.30.29.30">
    <property type="entry name" value="Pleckstrin-homology domain (PH domain)/Phosphotyrosine-binding domain (PTB)"/>
    <property type="match status" value="1"/>
</dbReference>
<dbReference type="InterPro" id="IPR019749">
    <property type="entry name" value="Band_41_domain"/>
</dbReference>
<reference evidence="3 4" key="1">
    <citation type="submission" date="2022-01" db="EMBL/GenBank/DDBJ databases">
        <title>A chromosomal length assembly of Cordylochernes scorpioides.</title>
        <authorList>
            <person name="Zeh D."/>
            <person name="Zeh J."/>
        </authorList>
    </citation>
    <scope>NUCLEOTIDE SEQUENCE [LARGE SCALE GENOMIC DNA]</scope>
    <source>
        <strain evidence="3">IN4F17</strain>
        <tissue evidence="3">Whole Body</tissue>
    </source>
</reference>
<evidence type="ECO:0000259" key="2">
    <source>
        <dbReference type="PROSITE" id="PS50057"/>
    </source>
</evidence>
<dbReference type="Gene3D" id="1.20.80.10">
    <property type="match status" value="1"/>
</dbReference>
<dbReference type="PANTHER" id="PTHR23280:SF25">
    <property type="entry name" value="MOESIN_EZRIN_RADIXIN HOMOLOG 1"/>
    <property type="match status" value="1"/>
</dbReference>
<dbReference type="CDD" id="cd14473">
    <property type="entry name" value="FERM_B-lobe"/>
    <property type="match status" value="1"/>
</dbReference>
<dbReference type="InterPro" id="IPR035963">
    <property type="entry name" value="FERM_2"/>
</dbReference>
<dbReference type="EMBL" id="CP092868">
    <property type="protein sequence ID" value="UYV68790.1"/>
    <property type="molecule type" value="Genomic_DNA"/>
</dbReference>
<dbReference type="InterPro" id="IPR018980">
    <property type="entry name" value="FERM_PH-like_C"/>
</dbReference>
<gene>
    <name evidence="3" type="ORF">LAZ67_6000862</name>
</gene>
<dbReference type="InterPro" id="IPR014352">
    <property type="entry name" value="FERM/acyl-CoA-bd_prot_sf"/>
</dbReference>